<evidence type="ECO:0000313" key="2">
    <source>
        <dbReference type="Proteomes" id="UP000501690"/>
    </source>
</evidence>
<reference evidence="1 2" key="1">
    <citation type="submission" date="2019-04" db="EMBL/GenBank/DDBJ databases">
        <title>An improved genome assembly and genetic linkage map for asparagus bean, Vigna unguiculata ssp. sesquipedialis.</title>
        <authorList>
            <person name="Xia Q."/>
            <person name="Zhang R."/>
            <person name="Dong Y."/>
        </authorList>
    </citation>
    <scope>NUCLEOTIDE SEQUENCE [LARGE SCALE GENOMIC DNA]</scope>
    <source>
        <tissue evidence="1">Leaf</tissue>
    </source>
</reference>
<protein>
    <submittedName>
        <fullName evidence="1">Uncharacterized protein</fullName>
    </submittedName>
</protein>
<proteinExistence type="predicted"/>
<gene>
    <name evidence="1" type="ORF">DEO72_LG1g2528</name>
</gene>
<evidence type="ECO:0000313" key="1">
    <source>
        <dbReference type="EMBL" id="QCD78892.1"/>
    </source>
</evidence>
<organism evidence="1 2">
    <name type="scientific">Vigna unguiculata</name>
    <name type="common">Cowpea</name>
    <dbReference type="NCBI Taxonomy" id="3917"/>
    <lineage>
        <taxon>Eukaryota</taxon>
        <taxon>Viridiplantae</taxon>
        <taxon>Streptophyta</taxon>
        <taxon>Embryophyta</taxon>
        <taxon>Tracheophyta</taxon>
        <taxon>Spermatophyta</taxon>
        <taxon>Magnoliopsida</taxon>
        <taxon>eudicotyledons</taxon>
        <taxon>Gunneridae</taxon>
        <taxon>Pentapetalae</taxon>
        <taxon>rosids</taxon>
        <taxon>fabids</taxon>
        <taxon>Fabales</taxon>
        <taxon>Fabaceae</taxon>
        <taxon>Papilionoideae</taxon>
        <taxon>50 kb inversion clade</taxon>
        <taxon>NPAAA clade</taxon>
        <taxon>indigoferoid/millettioid clade</taxon>
        <taxon>Phaseoleae</taxon>
        <taxon>Vigna</taxon>
    </lineage>
</organism>
<accession>A0A4D6KMX8</accession>
<keyword evidence="2" id="KW-1185">Reference proteome</keyword>
<dbReference type="Proteomes" id="UP000501690">
    <property type="component" value="Linkage Group LG1"/>
</dbReference>
<sequence length="119" mass="12997">MLLREGFYTALDGGLDAMLCWGPYRGSYGWVPEDCAPQLFDEFGTLVTNTDCGSYWGTPLGVADRGRGKFILAYRILGKVMLSPSFGEQVRVVAFSSQETLGRRKGNWTNDDAGGADEA</sequence>
<name>A0A4D6KMX8_VIGUN</name>
<dbReference type="EMBL" id="CP039345">
    <property type="protein sequence ID" value="QCD78892.1"/>
    <property type="molecule type" value="Genomic_DNA"/>
</dbReference>
<dbReference type="AlphaFoldDB" id="A0A4D6KMX8"/>